<sequence length="256" mass="27252">MDAAGRDREIQVLHGDPRPAPPVAELLAEPAGLDHQVSGHADVTIDGAERLAGSGDPLGVLGGGLAAMDTKEALGRYLAEQRSALLLKVDGLSERDARLPRTPTGTNLIGIVKHCMNVEYGYFGPTFGRTLDDPSALVPDEAYDSDPQADWYATADETVAGILDTYREVQAFCDETIASLPLEAPGRVPWWGDRGDVTLGRVLVHVIADLARHAGHADILREQLDGAVGDRAPGDNVPDVDFAAYVAKLTELADRS</sequence>
<dbReference type="Gene3D" id="1.20.120.450">
    <property type="entry name" value="dinb family like domain"/>
    <property type="match status" value="1"/>
</dbReference>
<reference evidence="3" key="1">
    <citation type="journal article" date="2019" name="Int. J. Syst. Evol. Microbiol.">
        <title>The Global Catalogue of Microorganisms (GCM) 10K type strain sequencing project: providing services to taxonomists for standard genome sequencing and annotation.</title>
        <authorList>
            <consortium name="The Broad Institute Genomics Platform"/>
            <consortium name="The Broad Institute Genome Sequencing Center for Infectious Disease"/>
            <person name="Wu L."/>
            <person name="Ma J."/>
        </authorList>
    </citation>
    <scope>NUCLEOTIDE SEQUENCE [LARGE SCALE GENOMIC DNA]</scope>
    <source>
        <strain evidence="3">JCM 16953</strain>
    </source>
</reference>
<evidence type="ECO:0000256" key="1">
    <source>
        <dbReference type="SAM" id="MobiDB-lite"/>
    </source>
</evidence>
<dbReference type="InterPro" id="IPR007061">
    <property type="entry name" value="MST-like"/>
</dbReference>
<feature type="region of interest" description="Disordered" evidence="1">
    <location>
        <begin position="1"/>
        <end position="21"/>
    </location>
</feature>
<evidence type="ECO:0000313" key="2">
    <source>
        <dbReference type="EMBL" id="GAA3810913.1"/>
    </source>
</evidence>
<organism evidence="2 3">
    <name type="scientific">Nocardioides panacisoli</name>
    <dbReference type="NCBI Taxonomy" id="627624"/>
    <lineage>
        <taxon>Bacteria</taxon>
        <taxon>Bacillati</taxon>
        <taxon>Actinomycetota</taxon>
        <taxon>Actinomycetes</taxon>
        <taxon>Propionibacteriales</taxon>
        <taxon>Nocardioidaceae</taxon>
        <taxon>Nocardioides</taxon>
    </lineage>
</organism>
<protein>
    <recommendedName>
        <fullName evidence="4">DinB family protein</fullName>
    </recommendedName>
</protein>
<proteinExistence type="predicted"/>
<dbReference type="Pfam" id="PF04978">
    <property type="entry name" value="MST"/>
    <property type="match status" value="1"/>
</dbReference>
<gene>
    <name evidence="2" type="ORF">GCM10022242_11770</name>
</gene>
<keyword evidence="3" id="KW-1185">Reference proteome</keyword>
<evidence type="ECO:0000313" key="3">
    <source>
        <dbReference type="Proteomes" id="UP001501821"/>
    </source>
</evidence>
<dbReference type="Proteomes" id="UP001501821">
    <property type="component" value="Unassembled WGS sequence"/>
</dbReference>
<accession>A0ABP7I5Y1</accession>
<evidence type="ECO:0008006" key="4">
    <source>
        <dbReference type="Google" id="ProtNLM"/>
    </source>
</evidence>
<name>A0ABP7I5Y1_9ACTN</name>
<dbReference type="InterPro" id="IPR034660">
    <property type="entry name" value="DinB/YfiT-like"/>
</dbReference>
<comment type="caution">
    <text evidence="2">The sequence shown here is derived from an EMBL/GenBank/DDBJ whole genome shotgun (WGS) entry which is preliminary data.</text>
</comment>
<feature type="compositionally biased region" description="Basic and acidic residues" evidence="1">
    <location>
        <begin position="1"/>
        <end position="17"/>
    </location>
</feature>
<dbReference type="SUPFAM" id="SSF109854">
    <property type="entry name" value="DinB/YfiT-like putative metalloenzymes"/>
    <property type="match status" value="1"/>
</dbReference>
<dbReference type="EMBL" id="BAABAH010000003">
    <property type="protein sequence ID" value="GAA3810913.1"/>
    <property type="molecule type" value="Genomic_DNA"/>
</dbReference>